<feature type="transmembrane region" description="Helical" evidence="6">
    <location>
        <begin position="591"/>
        <end position="612"/>
    </location>
</feature>
<accession>A0A131XX83</accession>
<feature type="transmembrane region" description="Helical" evidence="6">
    <location>
        <begin position="438"/>
        <end position="468"/>
    </location>
</feature>
<reference evidence="8" key="1">
    <citation type="submission" date="2016-02" db="EMBL/GenBank/DDBJ databases">
        <title>RNAseq analyses of the midgut from blood- or serum-fed Ixodes ricinus ticks.</title>
        <authorList>
            <person name="Perner J."/>
            <person name="Provaznik J."/>
            <person name="Schrenkova J."/>
            <person name="Urbanova V."/>
            <person name="Ribeiro J.M."/>
            <person name="Kopacek P."/>
        </authorList>
    </citation>
    <scope>NUCLEOTIDE SEQUENCE</scope>
    <source>
        <tissue evidence="8">Gut</tissue>
    </source>
</reference>
<feature type="transmembrane region" description="Helical" evidence="6">
    <location>
        <begin position="361"/>
        <end position="382"/>
    </location>
</feature>
<feature type="transmembrane region" description="Helical" evidence="6">
    <location>
        <begin position="618"/>
        <end position="643"/>
    </location>
</feature>
<dbReference type="GO" id="GO:0005886">
    <property type="term" value="C:plasma membrane"/>
    <property type="evidence" value="ECO:0007669"/>
    <property type="project" value="UniProtKB-SubCell"/>
</dbReference>
<keyword evidence="4 6" id="KW-1133">Transmembrane helix</keyword>
<dbReference type="PANTHER" id="PTHR12385:SF12">
    <property type="entry name" value="CHOLINE TRANSPORTER-LIKE PROTEIN"/>
    <property type="match status" value="1"/>
</dbReference>
<dbReference type="Pfam" id="PF04515">
    <property type="entry name" value="Choline_transpo"/>
    <property type="match status" value="1"/>
</dbReference>
<evidence type="ECO:0000256" key="6">
    <source>
        <dbReference type="RuleBase" id="RU368066"/>
    </source>
</evidence>
<dbReference type="EMBL" id="GEFM01004167">
    <property type="protein sequence ID" value="JAP71629.1"/>
    <property type="molecule type" value="mRNA"/>
</dbReference>
<feature type="transmembrane region" description="Helical" evidence="6">
    <location>
        <begin position="264"/>
        <end position="288"/>
    </location>
</feature>
<evidence type="ECO:0000256" key="2">
    <source>
        <dbReference type="ARBA" id="ARBA00007168"/>
    </source>
</evidence>
<name>A0A131XX83_IXORI</name>
<evidence type="ECO:0000256" key="5">
    <source>
        <dbReference type="ARBA" id="ARBA00023136"/>
    </source>
</evidence>
<feature type="transmembrane region" description="Helical" evidence="6">
    <location>
        <begin position="488"/>
        <end position="507"/>
    </location>
</feature>
<evidence type="ECO:0000256" key="1">
    <source>
        <dbReference type="ARBA" id="ARBA00004141"/>
    </source>
</evidence>
<feature type="transmembrane region" description="Helical" evidence="6">
    <location>
        <begin position="309"/>
        <end position="333"/>
    </location>
</feature>
<keyword evidence="5 6" id="KW-0472">Membrane</keyword>
<evidence type="ECO:0000256" key="3">
    <source>
        <dbReference type="ARBA" id="ARBA00022692"/>
    </source>
</evidence>
<feature type="region of interest" description="Disordered" evidence="7">
    <location>
        <begin position="1"/>
        <end position="22"/>
    </location>
</feature>
<feature type="transmembrane region" description="Helical" evidence="6">
    <location>
        <begin position="237"/>
        <end position="258"/>
    </location>
</feature>
<evidence type="ECO:0000313" key="8">
    <source>
        <dbReference type="EMBL" id="JAP71629.1"/>
    </source>
</evidence>
<protein>
    <recommendedName>
        <fullName evidence="6">Choline transporter-like protein</fullName>
    </recommendedName>
</protein>
<comment type="similarity">
    <text evidence="2 6">Belongs to the CTL (choline transporter-like) family.</text>
</comment>
<feature type="transmembrane region" description="Helical" evidence="6">
    <location>
        <begin position="38"/>
        <end position="58"/>
    </location>
</feature>
<feature type="compositionally biased region" description="Polar residues" evidence="7">
    <location>
        <begin position="1"/>
        <end position="10"/>
    </location>
</feature>
<evidence type="ECO:0000256" key="7">
    <source>
        <dbReference type="SAM" id="MobiDB-lite"/>
    </source>
</evidence>
<evidence type="ECO:0000256" key="4">
    <source>
        <dbReference type="ARBA" id="ARBA00022989"/>
    </source>
</evidence>
<proteinExistence type="evidence at transcript level"/>
<keyword evidence="3 6" id="KW-0812">Transmembrane</keyword>
<sequence>MGLCCQQSGDEATPVPERRDRRAPTAFKPRGCTDLPCFVVFMVFWGTAIFVSAFAFVLGNPFRLISGYDSFGNVCGMNNDEPMGALQFSGQNMTGRPYLFYFDLSNLSHSLKVCVKQCPHRELKTTEQVRRFGEETGSSLCRYDVTEPGRSSSLFPDLSMLSNQTVVDMFNKEQQKRGFGPCPRLPVPASKPVLNRCVPEAVVDLTQDFFHSIYSYLNSIDALQQVVSDLYAAWREVAGMILFACVVALVAVFLVHLLAKLVSLIILVSTAVALVAITAVLWWTYVDIKLGLDSTPFGQLLEEAAMNEHAFLVFAIVSTVIMVIILLLVVAMWKRVALVAALFKEASLCIRHMPFLLAQPVWTFLALATLFLFWTLVLLFLATADYPTRETRQFLPFVPSNLTSPSNLTELLEPQPAAETRMFTLVAYDQRSWVHYMWWFHIVFLVWMGEFILACQQMVIAGAVASWYFCKDRSSLSNPIGRSVARLVLYHLGSVAMGSFLILVFKLPRIVLSVLQRWLNKHGDQTCCSCALRGCRCCFWCLEKFLCYLNHNAYTVVAIKGRSFCGSARIAFFTIAENAFSVATVNSVGDFVLFLAKCLVTALTGLVGVLLLKNNPELHLYAIPALVMCVFAFFVAHCVLSLYEMVIDTLLLCFCEDLAAHRSNPEHEFYAPEGLRQFFLADSSDAALQSLAKA</sequence>
<dbReference type="GO" id="GO:0022857">
    <property type="term" value="F:transmembrane transporter activity"/>
    <property type="evidence" value="ECO:0007669"/>
    <property type="project" value="UniProtKB-UniRule"/>
</dbReference>
<dbReference type="AlphaFoldDB" id="A0A131XX83"/>
<organism evidence="8">
    <name type="scientific">Ixodes ricinus</name>
    <name type="common">Common tick</name>
    <name type="synonym">Acarus ricinus</name>
    <dbReference type="NCBI Taxonomy" id="34613"/>
    <lineage>
        <taxon>Eukaryota</taxon>
        <taxon>Metazoa</taxon>
        <taxon>Ecdysozoa</taxon>
        <taxon>Arthropoda</taxon>
        <taxon>Chelicerata</taxon>
        <taxon>Arachnida</taxon>
        <taxon>Acari</taxon>
        <taxon>Parasitiformes</taxon>
        <taxon>Ixodida</taxon>
        <taxon>Ixodoidea</taxon>
        <taxon>Ixodidae</taxon>
        <taxon>Ixodinae</taxon>
        <taxon>Ixodes</taxon>
    </lineage>
</organism>
<comment type="function">
    <text evidence="6">Choline transporter.</text>
</comment>
<dbReference type="PANTHER" id="PTHR12385">
    <property type="entry name" value="CHOLINE TRANSPORTER-LIKE (SLC FAMILY 44)"/>
    <property type="match status" value="1"/>
</dbReference>
<comment type="subcellular location">
    <subcellularLocation>
        <location evidence="6">Cell membrane</location>
        <topology evidence="6">Multi-pass membrane protein</topology>
    </subcellularLocation>
    <subcellularLocation>
        <location evidence="1">Membrane</location>
        <topology evidence="1">Multi-pass membrane protein</topology>
    </subcellularLocation>
</comment>
<dbReference type="InterPro" id="IPR007603">
    <property type="entry name" value="Choline_transptr-like"/>
</dbReference>